<evidence type="ECO:0000259" key="2">
    <source>
        <dbReference type="Pfam" id="PF14111"/>
    </source>
</evidence>
<keyword evidence="4" id="KW-1185">Reference proteome</keyword>
<sequence>MESALCAIWGKLQGYRVTEISHNKFQFFFEEEMDLMRIEKGSPWLFKDFVLHTRRWSSESGNEKHSFNTYSVWVQFWGLPDFRKTMKVARKLGDMVGRVSETQNSTPSKKTKLEKPGLYFKEKGKDKENNSNPKVAHQGDSEEAGLSITSAVINQVQNNSTRIPMAEIDKSTTG</sequence>
<reference evidence="3 4" key="1">
    <citation type="journal article" date="2023" name="Plants (Basel)">
        <title>Bridging the Gap: Combining Genomics and Transcriptomics Approaches to Understand Stylosanthes scabra, an Orphan Legume from the Brazilian Caatinga.</title>
        <authorList>
            <person name="Ferreira-Neto J.R.C."/>
            <person name="da Silva M.D."/>
            <person name="Binneck E."/>
            <person name="de Melo N.F."/>
            <person name="da Silva R.H."/>
            <person name="de Melo A.L.T.M."/>
            <person name="Pandolfi V."/>
            <person name="Bustamante F.O."/>
            <person name="Brasileiro-Vidal A.C."/>
            <person name="Benko-Iseppon A.M."/>
        </authorList>
    </citation>
    <scope>NUCLEOTIDE SEQUENCE [LARGE SCALE GENOMIC DNA]</scope>
    <source>
        <tissue evidence="3">Leaves</tissue>
    </source>
</reference>
<name>A0ABU6WMQ1_9FABA</name>
<dbReference type="EMBL" id="JASCZI010181983">
    <property type="protein sequence ID" value="MED6186639.1"/>
    <property type="molecule type" value="Genomic_DNA"/>
</dbReference>
<feature type="region of interest" description="Disordered" evidence="1">
    <location>
        <begin position="98"/>
        <end position="147"/>
    </location>
</feature>
<dbReference type="InterPro" id="IPR025558">
    <property type="entry name" value="DUF4283"/>
</dbReference>
<evidence type="ECO:0000313" key="4">
    <source>
        <dbReference type="Proteomes" id="UP001341840"/>
    </source>
</evidence>
<protein>
    <recommendedName>
        <fullName evidence="2">DUF4283 domain-containing protein</fullName>
    </recommendedName>
</protein>
<dbReference type="PANTHER" id="PTHR31286">
    <property type="entry name" value="GLYCINE-RICH CELL WALL STRUCTURAL PROTEIN 1.8-LIKE"/>
    <property type="match status" value="1"/>
</dbReference>
<feature type="domain" description="DUF4283" evidence="2">
    <location>
        <begin position="1"/>
        <end position="61"/>
    </location>
</feature>
<dbReference type="Pfam" id="PF14111">
    <property type="entry name" value="DUF4283"/>
    <property type="match status" value="1"/>
</dbReference>
<evidence type="ECO:0000313" key="3">
    <source>
        <dbReference type="EMBL" id="MED6186639.1"/>
    </source>
</evidence>
<gene>
    <name evidence="3" type="ORF">PIB30_068682</name>
</gene>
<accession>A0ABU6WMQ1</accession>
<organism evidence="3 4">
    <name type="scientific">Stylosanthes scabra</name>
    <dbReference type="NCBI Taxonomy" id="79078"/>
    <lineage>
        <taxon>Eukaryota</taxon>
        <taxon>Viridiplantae</taxon>
        <taxon>Streptophyta</taxon>
        <taxon>Embryophyta</taxon>
        <taxon>Tracheophyta</taxon>
        <taxon>Spermatophyta</taxon>
        <taxon>Magnoliopsida</taxon>
        <taxon>eudicotyledons</taxon>
        <taxon>Gunneridae</taxon>
        <taxon>Pentapetalae</taxon>
        <taxon>rosids</taxon>
        <taxon>fabids</taxon>
        <taxon>Fabales</taxon>
        <taxon>Fabaceae</taxon>
        <taxon>Papilionoideae</taxon>
        <taxon>50 kb inversion clade</taxon>
        <taxon>dalbergioids sensu lato</taxon>
        <taxon>Dalbergieae</taxon>
        <taxon>Pterocarpus clade</taxon>
        <taxon>Stylosanthes</taxon>
    </lineage>
</organism>
<dbReference type="Proteomes" id="UP001341840">
    <property type="component" value="Unassembled WGS sequence"/>
</dbReference>
<comment type="caution">
    <text evidence="3">The sequence shown here is derived from an EMBL/GenBank/DDBJ whole genome shotgun (WGS) entry which is preliminary data.</text>
</comment>
<dbReference type="InterPro" id="IPR040256">
    <property type="entry name" value="At4g02000-like"/>
</dbReference>
<evidence type="ECO:0000256" key="1">
    <source>
        <dbReference type="SAM" id="MobiDB-lite"/>
    </source>
</evidence>
<proteinExistence type="predicted"/>
<dbReference type="PANTHER" id="PTHR31286:SF167">
    <property type="entry name" value="OS09G0268800 PROTEIN"/>
    <property type="match status" value="1"/>
</dbReference>
<feature type="compositionally biased region" description="Basic and acidic residues" evidence="1">
    <location>
        <begin position="111"/>
        <end position="129"/>
    </location>
</feature>